<sequence length="161" mass="18602">MDKQHAIKDGELKCGFEGKKSPYRKLSQKDGKVVQQNPKMVLLGGPFIAKSGCLRARLDISVYLCGHEDNFYLEVYLWRMGDGHPRDNEVIVRHRLPSLAEAEEWLEKTKEILVNAARISFPDDMALLVQAIIEEFKLRRENFQQALAADRKPHQKQKKEK</sequence>
<reference evidence="1 2" key="1">
    <citation type="journal article" date="2016" name="Nat. Commun.">
        <title>Thousands of microbial genomes shed light on interconnected biogeochemical processes in an aquifer system.</title>
        <authorList>
            <person name="Anantharaman K."/>
            <person name="Brown C.T."/>
            <person name="Hug L.A."/>
            <person name="Sharon I."/>
            <person name="Castelle C.J."/>
            <person name="Probst A.J."/>
            <person name="Thomas B.C."/>
            <person name="Singh A."/>
            <person name="Wilkins M.J."/>
            <person name="Karaoz U."/>
            <person name="Brodie E.L."/>
            <person name="Williams K.H."/>
            <person name="Hubbard S.S."/>
            <person name="Banfield J.F."/>
        </authorList>
    </citation>
    <scope>NUCLEOTIDE SEQUENCE [LARGE SCALE GENOMIC DNA]</scope>
</reference>
<protein>
    <submittedName>
        <fullName evidence="1">Uncharacterized protein</fullName>
    </submittedName>
</protein>
<dbReference type="Proteomes" id="UP000177878">
    <property type="component" value="Unassembled WGS sequence"/>
</dbReference>
<organism evidence="1 2">
    <name type="scientific">Candidatus Falkowbacteria bacterium RIFCSPLOWO2_02_FULL_45_15</name>
    <dbReference type="NCBI Taxonomy" id="1797988"/>
    <lineage>
        <taxon>Bacteria</taxon>
        <taxon>Candidatus Falkowiibacteriota</taxon>
    </lineage>
</organism>
<dbReference type="EMBL" id="MFFV01000022">
    <property type="protein sequence ID" value="OGF20017.1"/>
    <property type="molecule type" value="Genomic_DNA"/>
</dbReference>
<dbReference type="AlphaFoldDB" id="A0A1F5RZY1"/>
<accession>A0A1F5RZY1</accession>
<name>A0A1F5RZY1_9BACT</name>
<proteinExistence type="predicted"/>
<comment type="caution">
    <text evidence="1">The sequence shown here is derived from an EMBL/GenBank/DDBJ whole genome shotgun (WGS) entry which is preliminary data.</text>
</comment>
<evidence type="ECO:0000313" key="2">
    <source>
        <dbReference type="Proteomes" id="UP000177878"/>
    </source>
</evidence>
<gene>
    <name evidence="1" type="ORF">A3I35_01625</name>
</gene>
<evidence type="ECO:0000313" key="1">
    <source>
        <dbReference type="EMBL" id="OGF20017.1"/>
    </source>
</evidence>